<dbReference type="EMBL" id="KF458260">
    <property type="status" value="NOT_ANNOTATED_CDS"/>
    <property type="molecule type" value="Genomic_DNA"/>
</dbReference>
<name>A0A8V8TL68_HUMAN</name>
<dbReference type="AlphaFoldDB" id="A0A8V8TL68"/>
<keyword evidence="2" id="KW-1185">Reference proteome</keyword>
<dbReference type="EMBL" id="AL132795">
    <property type="status" value="NOT_ANNOTATED_CDS"/>
    <property type="molecule type" value="Genomic_DNA"/>
</dbReference>
<organism evidence="1 2">
    <name type="scientific">Homo sapiens</name>
    <name type="common">Human</name>
    <dbReference type="NCBI Taxonomy" id="9606"/>
    <lineage>
        <taxon>Eukaryota</taxon>
        <taxon>Metazoa</taxon>
        <taxon>Chordata</taxon>
        <taxon>Craniata</taxon>
        <taxon>Vertebrata</taxon>
        <taxon>Euteleostomi</taxon>
        <taxon>Mammalia</taxon>
        <taxon>Eutheria</taxon>
        <taxon>Euarchontoglires</taxon>
        <taxon>Primates</taxon>
        <taxon>Haplorrhini</taxon>
        <taxon>Catarrhini</taxon>
        <taxon>Hominidae</taxon>
        <taxon>Homo</taxon>
    </lineage>
</organism>
<accession>A0A8V8TL68</accession>
<dbReference type="HGNC" id="HGNC:6398">
    <property type="gene designation" value="KPNA5"/>
</dbReference>
<dbReference type="GeneTree" id="ENSGT01050000244950"/>
<dbReference type="Ensembl" id="ENST00000697698.1">
    <property type="protein sequence ID" value="ENSP00000513405.1"/>
    <property type="gene ID" value="ENSG00000196911.13"/>
</dbReference>
<sequence>MGRQRSRGRGSRTFPLRTRRRGEFRFFQQVLWSDGQLVSSSPPRLTVSRCHG</sequence>
<reference evidence="1 2" key="3">
    <citation type="journal article" date="2004" name="Nature">
        <title>Finishing the euchromatic sequence of the human genome.</title>
        <authorList>
            <consortium name="International Human Genome Sequencing Consortium"/>
        </authorList>
    </citation>
    <scope>NUCLEOTIDE SEQUENCE [LARGE SCALE GENOMIC DNA]</scope>
</reference>
<proteinExistence type="predicted"/>
<reference evidence="1 2" key="2">
    <citation type="journal article" date="2003" name="Nature">
        <title>The DNA sequence and analysis of human chromosome 6.</title>
        <authorList>
            <person name="Mungall A.J."/>
            <person name="Palmer S.A."/>
            <person name="Sims S.K."/>
            <person name="Edwards C.A."/>
            <person name="Ashurst J.L."/>
            <person name="Wilming L."/>
            <person name="Jones M.C."/>
            <person name="Horton R."/>
            <person name="Hunt S.E."/>
            <person name="Scott C.E."/>
            <person name="Gilbert J.G."/>
            <person name="Clamp M.E."/>
            <person name="Bethel G."/>
            <person name="Milne S."/>
            <person name="Ainscough R."/>
            <person name="Almeida J.P."/>
            <person name="Ambrose K.D."/>
            <person name="Andrews T.D."/>
            <person name="Ashwell R.I."/>
            <person name="Babbage A.K."/>
            <person name="Bagguley C.L."/>
            <person name="Bailey J."/>
            <person name="Banerjee R."/>
            <person name="Barker D.J."/>
            <person name="Barlow K.F."/>
            <person name="Bates K."/>
            <person name="Beare D.M."/>
            <person name="Beasley H."/>
            <person name="Beasley O."/>
            <person name="Bird C.P."/>
            <person name="Blakey S."/>
            <person name="Bray-Allen S."/>
            <person name="Brook J."/>
            <person name="Brown A.J."/>
            <person name="Brown J.Y."/>
            <person name="Burford D.C."/>
            <person name="Burrill W."/>
            <person name="Burton J."/>
            <person name="Carder C."/>
            <person name="Carter N.P."/>
            <person name="Chapman J.C."/>
            <person name="Clark S.Y."/>
            <person name="Clark G."/>
            <person name="Clee C.M."/>
            <person name="Clegg S."/>
            <person name="Cobley V."/>
            <person name="Collier R.E."/>
            <person name="Collins J.E."/>
            <person name="Colman L.K."/>
            <person name="Corby N.R."/>
            <person name="Coville G.J."/>
            <person name="Culley K.M."/>
            <person name="Dhami P."/>
            <person name="Davies J."/>
            <person name="Dunn M."/>
            <person name="Earthrowl M.E."/>
            <person name="Ellington A.E."/>
            <person name="Evans K.A."/>
            <person name="Faulkner L."/>
            <person name="Francis M.D."/>
            <person name="Frankish A."/>
            <person name="Frankland J."/>
            <person name="French L."/>
            <person name="Garner P."/>
            <person name="Garnett J."/>
            <person name="Ghori M.J."/>
            <person name="Gilby L.M."/>
            <person name="Gillson C.J."/>
            <person name="Glithero R.J."/>
            <person name="Grafham D.V."/>
            <person name="Grant M."/>
            <person name="Gribble S."/>
            <person name="Griffiths C."/>
            <person name="Griffiths M."/>
            <person name="Hall R."/>
            <person name="Halls K.S."/>
            <person name="Hammond S."/>
            <person name="Harley J.L."/>
            <person name="Hart E.A."/>
            <person name="Heath P.D."/>
            <person name="Heathcott R."/>
            <person name="Holmes S.J."/>
            <person name="Howden P.J."/>
            <person name="Howe K.L."/>
            <person name="Howell G.R."/>
            <person name="Huckle E."/>
            <person name="Humphray S.J."/>
            <person name="Humphries M.D."/>
            <person name="Hunt A.R."/>
            <person name="Johnson C.M."/>
            <person name="Joy A.A."/>
            <person name="Kay M."/>
            <person name="Keenan S.J."/>
            <person name="Kimberley A.M."/>
            <person name="King A."/>
            <person name="Laird G.K."/>
            <person name="Langford C."/>
            <person name="Lawlor S."/>
            <person name="Leongamornlert D.A."/>
            <person name="Leversha M."/>
            <person name="Lloyd C.R."/>
            <person name="Lloyd D.M."/>
            <person name="Loveland J.E."/>
            <person name="Lovell J."/>
            <person name="Martin S."/>
            <person name="Mashreghi-Mohammadi M."/>
            <person name="Maslen G.L."/>
            <person name="Matthews L."/>
            <person name="McCann O.T."/>
            <person name="McLaren S.J."/>
            <person name="McLay K."/>
            <person name="McMurray A."/>
            <person name="Moore M.J."/>
            <person name="Mullikin J.C."/>
            <person name="Niblett D."/>
            <person name="Nickerson T."/>
            <person name="Novik K.L."/>
            <person name="Oliver K."/>
            <person name="Overton-Larty E.K."/>
            <person name="Parker A."/>
            <person name="Patel R."/>
            <person name="Pearce A.V."/>
            <person name="Peck A.I."/>
            <person name="Phillimore B."/>
            <person name="Phillips S."/>
            <person name="Plumb R.W."/>
            <person name="Porter K.M."/>
            <person name="Ramsey Y."/>
            <person name="Ranby S.A."/>
            <person name="Rice C.M."/>
            <person name="Ross M.T."/>
            <person name="Searle S.M."/>
            <person name="Sehra H.K."/>
            <person name="Sheridan E."/>
            <person name="Skuce C.D."/>
            <person name="Smith S."/>
            <person name="Smith M."/>
            <person name="Spraggon L."/>
            <person name="Squares S.L."/>
            <person name="Steward C.A."/>
            <person name="Sycamore N."/>
            <person name="Tamlyn-Hall G."/>
            <person name="Tester J."/>
            <person name="Theaker A.J."/>
            <person name="Thomas D.W."/>
            <person name="Thorpe A."/>
            <person name="Tracey A."/>
            <person name="Tromans A."/>
            <person name="Tubby B."/>
            <person name="Wall M."/>
            <person name="Wallis J.M."/>
            <person name="West A.P."/>
            <person name="White S.S."/>
            <person name="Whitehead S.L."/>
            <person name="Whittaker H."/>
            <person name="Wild A."/>
            <person name="Willey D.J."/>
            <person name="Wilmer T.E."/>
            <person name="Wood J.M."/>
            <person name="Wray P.W."/>
            <person name="Wyatt J.C."/>
            <person name="Young L."/>
            <person name="Younger R.M."/>
            <person name="Bentley D.R."/>
            <person name="Coulson A."/>
            <person name="Durbin R."/>
            <person name="Hubbard T."/>
            <person name="Sulston J.E."/>
            <person name="Dunham I."/>
            <person name="Rogers J."/>
            <person name="Beck S."/>
        </authorList>
    </citation>
    <scope>NUCLEOTIDE SEQUENCE [LARGE SCALE GENOMIC DNA]</scope>
</reference>
<dbReference type="OpenTargets" id="ENSG00000196911"/>
<reference evidence="1" key="4">
    <citation type="submission" date="2025-08" db="UniProtKB">
        <authorList>
            <consortium name="Ensembl"/>
        </authorList>
    </citation>
    <scope>IDENTIFICATION</scope>
</reference>
<evidence type="ECO:0000313" key="1">
    <source>
        <dbReference type="Ensembl" id="ENSP00000513405.1"/>
    </source>
</evidence>
<dbReference type="Ensembl" id="ENST00000697698.1">
    <property type="protein sequence ID" value="ENSP00000513405.1"/>
    <property type="gene ID" value="ENSG00000196911.12"/>
</dbReference>
<gene>
    <name evidence="1" type="primary">KPNA5</name>
</gene>
<protein>
    <submittedName>
        <fullName evidence="1">Karyopherin subunit alpha 5</fullName>
    </submittedName>
</protein>
<dbReference type="Proteomes" id="UP000005640">
    <property type="component" value="Chromosome 6"/>
</dbReference>
<reference evidence="1" key="5">
    <citation type="submission" date="2025-09" db="UniProtKB">
        <authorList>
            <consortium name="Ensembl"/>
        </authorList>
    </citation>
    <scope>IDENTIFICATION</scope>
</reference>
<dbReference type="OrthoDB" id="29145at2759"/>
<evidence type="ECO:0000313" key="2">
    <source>
        <dbReference type="Proteomes" id="UP000005640"/>
    </source>
</evidence>
<dbReference type="EMBL" id="AL354716">
    <property type="status" value="NOT_ANNOTATED_CDS"/>
    <property type="molecule type" value="Genomic_DNA"/>
</dbReference>
<reference evidence="1 2" key="1">
    <citation type="journal article" date="2001" name="Nature">
        <title>Initial sequencing and analysis of the human genome.</title>
        <authorList>
            <consortium name="International Human Genome Sequencing Consortium"/>
            <person name="Lander E.S."/>
            <person name="Linton L.M."/>
            <person name="Birren B."/>
            <person name="Nusbaum C."/>
            <person name="Zody M.C."/>
            <person name="Baldwin J."/>
            <person name="Devon K."/>
            <person name="Dewar K."/>
            <person name="Doyle M."/>
            <person name="FitzHugh W."/>
            <person name="Funke R."/>
            <person name="Gage D."/>
            <person name="Harris K."/>
            <person name="Heaford A."/>
            <person name="Howland J."/>
            <person name="Kann L."/>
            <person name="Lehoczky J."/>
            <person name="LeVine R."/>
            <person name="McEwan P."/>
            <person name="McKernan K."/>
            <person name="Meldrim J."/>
            <person name="Mesirov J.P."/>
            <person name="Miranda C."/>
            <person name="Morris W."/>
            <person name="Naylor J."/>
            <person name="Raymond C."/>
            <person name="Rosetti M."/>
            <person name="Santos R."/>
            <person name="Sheridan A."/>
            <person name="Sougnez C."/>
            <person name="Stange-Thomann N."/>
            <person name="Stojanovic N."/>
            <person name="Subramanian A."/>
            <person name="Wyman D."/>
            <person name="Rogers J."/>
            <person name="Sulston J."/>
            <person name="Ainscough R."/>
            <person name="Beck S."/>
            <person name="Bentley D."/>
            <person name="Burton J."/>
            <person name="Clee C."/>
            <person name="Carter N."/>
            <person name="Coulson A."/>
            <person name="Deadman R."/>
            <person name="Deloukas P."/>
            <person name="Dunham A."/>
            <person name="Dunham I."/>
            <person name="Durbin R."/>
            <person name="French L."/>
            <person name="Grafham D."/>
            <person name="Gregory S."/>
            <person name="Hubbard T."/>
            <person name="Humphray S."/>
            <person name="Hunt A."/>
            <person name="Jones M."/>
            <person name="Lloyd C."/>
            <person name="McMurray A."/>
            <person name="Matthews L."/>
            <person name="Mercer S."/>
            <person name="Milne S."/>
            <person name="Mullikin J.C."/>
            <person name="Mungall A."/>
            <person name="Plumb R."/>
            <person name="Ross M."/>
            <person name="Shownkeen R."/>
            <person name="Sims S."/>
            <person name="Waterston R.H."/>
            <person name="Wilson R.K."/>
            <person name="Hillier L.W."/>
            <person name="McPherson J.D."/>
            <person name="Marra M.A."/>
            <person name="Mardis E.R."/>
            <person name="Fulton L.A."/>
            <person name="Chinwalla A.T."/>
            <person name="Pepin K.H."/>
            <person name="Gish W.R."/>
            <person name="Chissoe S.L."/>
            <person name="Wendl M.C."/>
            <person name="Delehaunty K.D."/>
            <person name="Miner T.L."/>
            <person name="Delehaunty A."/>
            <person name="Kramer J.B."/>
            <person name="Cook L.L."/>
            <person name="Fulton R.S."/>
            <person name="Johnson D.L."/>
            <person name="Minx P.J."/>
            <person name="Clifton S.W."/>
            <person name="Hawkins T."/>
            <person name="Branscomb E."/>
            <person name="Predki P."/>
            <person name="Richardson P."/>
            <person name="Wenning S."/>
            <person name="Slezak T."/>
            <person name="Doggett N."/>
            <person name="Cheng J.F."/>
            <person name="Olsen A."/>
            <person name="Lucas S."/>
            <person name="Elkin C."/>
            <person name="Uberbacher E."/>
            <person name="Frazier M."/>
            <person name="Gibbs R.A."/>
            <person name="Muzny D.M."/>
            <person name="Scherer S.E."/>
            <person name="Bouck J.B."/>
            <person name="Sodergren E.J."/>
            <person name="Worley K.C."/>
            <person name="Rives C.M."/>
            <person name="Gorrell J.H."/>
            <person name="Metzker M.L."/>
            <person name="Naylor S.L."/>
            <person name="Kucherlapati R.S."/>
            <person name="Nelson D.L."/>
            <person name="Weinstock G.M."/>
            <person name="Sakaki Y."/>
            <person name="Fujiyama A."/>
            <person name="Hattori M."/>
            <person name="Yada T."/>
            <person name="Toyoda A."/>
            <person name="Itoh T."/>
            <person name="Kawagoe C."/>
            <person name="Watanabe H."/>
            <person name="Totoki Y."/>
            <person name="Taylor T."/>
            <person name="Weissenbach J."/>
            <person name="Heilig R."/>
            <person name="Saurin W."/>
            <person name="Artiguenave F."/>
            <person name="Brottier P."/>
            <person name="Bruls T."/>
            <person name="Pelletier E."/>
            <person name="Robert C."/>
            <person name="Wincker P."/>
            <person name="Smith D.R."/>
            <person name="Doucette-Stamm L."/>
            <person name="Rubenfield M."/>
            <person name="Weinstock K."/>
            <person name="Lee H.M."/>
            <person name="Dubois J."/>
            <person name="Rosenthal A."/>
            <person name="Platzer M."/>
            <person name="Nyakatura G."/>
            <person name="Taudien S."/>
            <person name="Rump A."/>
            <person name="Yang H."/>
            <person name="Yu J."/>
            <person name="Wang J."/>
            <person name="Huang G."/>
            <person name="Gu J."/>
            <person name="Hood L."/>
            <person name="Rowen L."/>
            <person name="Madan A."/>
            <person name="Qin S."/>
            <person name="Davis R.W."/>
            <person name="Federspiel N.A."/>
            <person name="Abola A.P."/>
            <person name="Proctor M.J."/>
            <person name="Myers R.M."/>
            <person name="Schmutz J."/>
            <person name="Dickson M."/>
            <person name="Grimwood J."/>
            <person name="Cox D.R."/>
            <person name="Olson M.V."/>
            <person name="Kaul R."/>
            <person name="Raymond C."/>
            <person name="Shimizu N."/>
            <person name="Kawasaki K."/>
            <person name="Minoshima S."/>
            <person name="Evans G.A."/>
            <person name="Athanasiou M."/>
            <person name="Schultz R."/>
            <person name="Roe B.A."/>
            <person name="Chen F."/>
            <person name="Pan H."/>
            <person name="Ramser J."/>
            <person name="Lehrach H."/>
            <person name="Reinhardt R."/>
            <person name="McCombie W.R."/>
            <person name="de la Bastide M."/>
            <person name="Dedhia N."/>
            <person name="Blocker H."/>
            <person name="Hornischer K."/>
            <person name="Nordsiek G."/>
            <person name="Agarwala R."/>
            <person name="Aravind L."/>
            <person name="Bailey J.A."/>
            <person name="Bateman A."/>
            <person name="Batzoglou S."/>
            <person name="Birney E."/>
            <person name="Bork P."/>
            <person name="Brown D.G."/>
            <person name="Burge C.B."/>
            <person name="Cerutti L."/>
            <person name="Chen H.C."/>
            <person name="Church D."/>
            <person name="Clamp M."/>
            <person name="Copley R.R."/>
            <person name="Doerks T."/>
            <person name="Eddy S.R."/>
            <person name="Eichler E.E."/>
            <person name="Furey T.S."/>
            <person name="Galagan J."/>
            <person name="Gilbert J.G."/>
            <person name="Harmon C."/>
            <person name="Hayashizaki Y."/>
            <person name="Haussler D."/>
            <person name="Hermjakob H."/>
            <person name="Hokamp K."/>
            <person name="Jang W."/>
            <person name="Johnson L.S."/>
            <person name="Jones T.A."/>
            <person name="Kasif S."/>
            <person name="Kaspryzk A."/>
            <person name="Kennedy S."/>
            <person name="Kent W.J."/>
            <person name="Kitts P."/>
            <person name="Koonin E.V."/>
            <person name="Korf I."/>
            <person name="Kulp D."/>
            <person name="Lancet D."/>
            <person name="Lowe T.M."/>
            <person name="McLysaght A."/>
            <person name="Mikkelsen T."/>
            <person name="Moran J.V."/>
            <person name="Mulder N."/>
            <person name="Pollara V.J."/>
            <person name="Ponting C.P."/>
            <person name="Schuler G."/>
            <person name="Schultz J."/>
            <person name="Slater G."/>
            <person name="Smit A.F."/>
            <person name="Stupka E."/>
            <person name="Szustakowski J."/>
            <person name="Thierry-Mieg D."/>
            <person name="Thierry-Mieg J."/>
            <person name="Wagner L."/>
            <person name="Wallis J."/>
            <person name="Wheeler R."/>
            <person name="Williams A."/>
            <person name="Wolf Y.I."/>
            <person name="Wolfe K.H."/>
            <person name="Yang S.P."/>
            <person name="Yeh R.F."/>
            <person name="Collins F."/>
            <person name="Guyer M.S."/>
            <person name="Peterson J."/>
            <person name="Felsenfeld A."/>
            <person name="Wetterstrand K.A."/>
            <person name="Patrinos A."/>
            <person name="Morgan M.J."/>
            <person name="de Jong P."/>
            <person name="Catanese J.J."/>
            <person name="Osoegawa K."/>
            <person name="Shizuya H."/>
            <person name="Choi S."/>
            <person name="Chen Y.J."/>
        </authorList>
    </citation>
    <scope>NUCLEOTIDE SEQUENCE [LARGE SCALE GENOMIC DNA]</scope>
</reference>